<dbReference type="PANTHER" id="PTHR12286:SF5">
    <property type="entry name" value="SACCHAROPINE DEHYDROGENASE-LIKE OXIDOREDUCTASE"/>
    <property type="match status" value="1"/>
</dbReference>
<dbReference type="Pfam" id="PF03435">
    <property type="entry name" value="Sacchrp_dh_NADP"/>
    <property type="match status" value="1"/>
</dbReference>
<keyword evidence="4" id="KW-1185">Reference proteome</keyword>
<proteinExistence type="inferred from homology"/>
<dbReference type="GO" id="GO:0009247">
    <property type="term" value="P:glycolipid biosynthetic process"/>
    <property type="evidence" value="ECO:0007669"/>
    <property type="project" value="TreeGrafter"/>
</dbReference>
<organism evidence="5">
    <name type="scientific">Strongyloides stercoralis</name>
    <name type="common">Threadworm</name>
    <dbReference type="NCBI Taxonomy" id="6248"/>
    <lineage>
        <taxon>Eukaryota</taxon>
        <taxon>Metazoa</taxon>
        <taxon>Ecdysozoa</taxon>
        <taxon>Nematoda</taxon>
        <taxon>Chromadorea</taxon>
        <taxon>Rhabditida</taxon>
        <taxon>Tylenchina</taxon>
        <taxon>Panagrolaimomorpha</taxon>
        <taxon>Strongyloidoidea</taxon>
        <taxon>Strongyloididae</taxon>
        <taxon>Strongyloides</taxon>
    </lineage>
</organism>
<dbReference type="SUPFAM" id="SSF51735">
    <property type="entry name" value="NAD(P)-binding Rossmann-fold domains"/>
    <property type="match status" value="1"/>
</dbReference>
<protein>
    <submittedName>
        <fullName evidence="6">MHD domain-containing protein</fullName>
    </submittedName>
    <submittedName>
        <fullName evidence="5">Sacchrp_dh_NADP domain-containing protein</fullName>
    </submittedName>
</protein>
<evidence type="ECO:0000313" key="5">
    <source>
        <dbReference type="WBParaSite" id="SSTP_0001203200.1"/>
    </source>
</evidence>
<feature type="transmembrane region" description="Helical" evidence="2">
    <location>
        <begin position="276"/>
        <end position="295"/>
    </location>
</feature>
<accession>A0A0K0ERF2</accession>
<evidence type="ECO:0000256" key="1">
    <source>
        <dbReference type="ARBA" id="ARBA00038048"/>
    </source>
</evidence>
<dbReference type="GO" id="GO:0005739">
    <property type="term" value="C:mitochondrion"/>
    <property type="evidence" value="ECO:0007669"/>
    <property type="project" value="TreeGrafter"/>
</dbReference>
<name>A0A0K0ERF2_STRER</name>
<dbReference type="InterPro" id="IPR005097">
    <property type="entry name" value="Sacchrp_dh_NADP-bd"/>
</dbReference>
<dbReference type="AlphaFoldDB" id="A0A0K0ERF2"/>
<dbReference type="WBParaSite" id="SSTP_0001203200.1">
    <property type="protein sequence ID" value="SSTP_0001203200.1"/>
    <property type="gene ID" value="SSTP_0001203200"/>
</dbReference>
<dbReference type="Gene3D" id="3.40.50.720">
    <property type="entry name" value="NAD(P)-binding Rossmann-like Domain"/>
    <property type="match status" value="1"/>
</dbReference>
<dbReference type="WBParaSite" id="TCONS_00000728.p1">
    <property type="protein sequence ID" value="TCONS_00000728.p1"/>
    <property type="gene ID" value="XLOC_000703"/>
</dbReference>
<dbReference type="FunFam" id="3.40.50.720:FF:000178">
    <property type="entry name" value="Saccharopine dehydrogenase-like oxidoreductase"/>
    <property type="match status" value="1"/>
</dbReference>
<evidence type="ECO:0000256" key="2">
    <source>
        <dbReference type="SAM" id="Phobius"/>
    </source>
</evidence>
<evidence type="ECO:0000313" key="6">
    <source>
        <dbReference type="WBParaSite" id="TCONS_00000728.p1"/>
    </source>
</evidence>
<keyword evidence="2" id="KW-0812">Transmembrane</keyword>
<dbReference type="PANTHER" id="PTHR12286">
    <property type="entry name" value="SACCHAROPINE DEHYDROGENASE-LIKE OXIDOREDUCTASE"/>
    <property type="match status" value="1"/>
</dbReference>
<dbReference type="STRING" id="6248.A0A0K0ERF2"/>
<sequence length="425" mass="47217">MSSGRYDLVIYGATGYTGQYIVKRFINSKYNGYTFAVAGRNEGKLKDVLSKISASEGKDITDTPIIIAKSGDIDSLNRMASQAKVIINAVGPYRYYGEEVVKAAVDNGASHVDISGEPAFLENMVLKYGKAASEKGVYIVGACGWDSIPCDLGMNFLRKNYKGDIAYTESLVQSHSGPAGYTINDGTYQTLILAIANMKKDKLGKIRKEIMPETIPRPTYKPPKRGFIFYNEYLKMWALPFMGSDKSVVYRSQYDCYTKKDERPIHLSTYFGMKNLFMAIIYTIYFCIFGILCQFNVTRKFLQDNTDLVTFGAFSKKGPSKEQVDGASFTYWFISKGWDEKKSLKEGDHTSPPTKTIISRCDGPDAGYVGTSGCVLSAALTILEDSSNLPKKGGVYTTATAFGDSPKIYSILEDFDIKFKIEKIE</sequence>
<evidence type="ECO:0000259" key="3">
    <source>
        <dbReference type="Pfam" id="PF03435"/>
    </source>
</evidence>
<dbReference type="InterPro" id="IPR036291">
    <property type="entry name" value="NAD(P)-bd_dom_sf"/>
</dbReference>
<dbReference type="GO" id="GO:0005886">
    <property type="term" value="C:plasma membrane"/>
    <property type="evidence" value="ECO:0007669"/>
    <property type="project" value="TreeGrafter"/>
</dbReference>
<keyword evidence="2" id="KW-1133">Transmembrane helix</keyword>
<reference evidence="5" key="1">
    <citation type="submission" date="2015-08" db="UniProtKB">
        <authorList>
            <consortium name="WormBaseParasite"/>
        </authorList>
    </citation>
    <scope>IDENTIFICATION</scope>
</reference>
<dbReference type="InterPro" id="IPR051276">
    <property type="entry name" value="Saccharopine_DH-like_oxidrdct"/>
</dbReference>
<evidence type="ECO:0000313" key="4">
    <source>
        <dbReference type="Proteomes" id="UP000035681"/>
    </source>
</evidence>
<keyword evidence="2" id="KW-0472">Membrane</keyword>
<dbReference type="Proteomes" id="UP000035681">
    <property type="component" value="Unplaced"/>
</dbReference>
<feature type="domain" description="Saccharopine dehydrogenase NADP binding" evidence="3">
    <location>
        <begin position="9"/>
        <end position="140"/>
    </location>
</feature>
<comment type="similarity">
    <text evidence="1">Belongs to the saccharopine dehydrogenase family.</text>
</comment>
<dbReference type="GO" id="GO:0005811">
    <property type="term" value="C:lipid droplet"/>
    <property type="evidence" value="ECO:0007669"/>
    <property type="project" value="TreeGrafter"/>
</dbReference>